<keyword evidence="3" id="KW-1185">Reference proteome</keyword>
<protein>
    <submittedName>
        <fullName evidence="2">Uncharacterized protein</fullName>
    </submittedName>
</protein>
<reference evidence="2 3" key="1">
    <citation type="submission" date="2016-11" db="EMBL/GenBank/DDBJ databases">
        <authorList>
            <person name="Jaros S."/>
            <person name="Januszkiewicz K."/>
            <person name="Wedrychowicz H."/>
        </authorList>
    </citation>
    <scope>NUCLEOTIDE SEQUENCE [LARGE SCALE GENOMIC DNA]</scope>
    <source>
        <strain evidence="2 3">DSM 14916</strain>
    </source>
</reference>
<dbReference type="RefSeq" id="WP_139281427.1">
    <property type="nucleotide sequence ID" value="NZ_FQZF01000038.1"/>
</dbReference>
<feature type="region of interest" description="Disordered" evidence="1">
    <location>
        <begin position="73"/>
        <end position="92"/>
    </location>
</feature>
<evidence type="ECO:0000313" key="2">
    <source>
        <dbReference type="EMBL" id="SHK23678.1"/>
    </source>
</evidence>
<dbReference type="EMBL" id="FQZF01000038">
    <property type="protein sequence ID" value="SHK23678.1"/>
    <property type="molecule type" value="Genomic_DNA"/>
</dbReference>
<accession>A0A1M6QUA0</accession>
<evidence type="ECO:0000256" key="1">
    <source>
        <dbReference type="SAM" id="MobiDB-lite"/>
    </source>
</evidence>
<dbReference type="STRING" id="198092.SAMN02745194_04514"/>
<evidence type="ECO:0000313" key="3">
    <source>
        <dbReference type="Proteomes" id="UP000184387"/>
    </source>
</evidence>
<name>A0A1M6QUA0_9PROT</name>
<proteinExistence type="predicted"/>
<dbReference type="Proteomes" id="UP000184387">
    <property type="component" value="Unassembled WGS sequence"/>
</dbReference>
<gene>
    <name evidence="2" type="ORF">SAMN02745194_04514</name>
</gene>
<sequence length="92" mass="9672">MPNAQPPASMDGPGGVEEAAIRDVRVSAWFDTNTFEKKHGVQVFVPGRGWLHLAVGGVAAIFDTAEEAKAQADEVKQQASLANRPEGGGDGR</sequence>
<dbReference type="AlphaFoldDB" id="A0A1M6QUA0"/>
<organism evidence="2 3">
    <name type="scientific">Muricoccus roseus</name>
    <dbReference type="NCBI Taxonomy" id="198092"/>
    <lineage>
        <taxon>Bacteria</taxon>
        <taxon>Pseudomonadati</taxon>
        <taxon>Pseudomonadota</taxon>
        <taxon>Alphaproteobacteria</taxon>
        <taxon>Acetobacterales</taxon>
        <taxon>Roseomonadaceae</taxon>
        <taxon>Muricoccus</taxon>
    </lineage>
</organism>